<name>A0ABX0U8U4_9FLAO</name>
<dbReference type="Gene3D" id="3.30.565.40">
    <property type="entry name" value="Fervidobacterium nodosum Rt17-B1 like"/>
    <property type="match status" value="1"/>
</dbReference>
<reference evidence="1 2" key="1">
    <citation type="submission" date="2020-03" db="EMBL/GenBank/DDBJ databases">
        <title>Genomic Encyclopedia of Type Strains, Phase IV (KMG-IV): sequencing the most valuable type-strain genomes for metagenomic binning, comparative biology and taxonomic classification.</title>
        <authorList>
            <person name="Goeker M."/>
        </authorList>
    </citation>
    <scope>NUCLEOTIDE SEQUENCE [LARGE SCALE GENOMIC DNA]</scope>
    <source>
        <strain evidence="1 2">DSM 101599</strain>
    </source>
</reference>
<keyword evidence="2" id="KW-1185">Reference proteome</keyword>
<evidence type="ECO:0000313" key="2">
    <source>
        <dbReference type="Proteomes" id="UP000745859"/>
    </source>
</evidence>
<gene>
    <name evidence="1" type="ORF">FHR24_001612</name>
</gene>
<comment type="caution">
    <text evidence="1">The sequence shown here is derived from an EMBL/GenBank/DDBJ whole genome shotgun (WGS) entry which is preliminary data.</text>
</comment>
<organism evidence="1 2">
    <name type="scientific">Wenyingzhuangia heitensis</name>
    <dbReference type="NCBI Taxonomy" id="1487859"/>
    <lineage>
        <taxon>Bacteria</taxon>
        <taxon>Pseudomonadati</taxon>
        <taxon>Bacteroidota</taxon>
        <taxon>Flavobacteriia</taxon>
        <taxon>Flavobacteriales</taxon>
        <taxon>Flavobacteriaceae</taxon>
        <taxon>Wenyingzhuangia</taxon>
    </lineage>
</organism>
<accession>A0ABX0U8U4</accession>
<dbReference type="EMBL" id="JAASQL010000001">
    <property type="protein sequence ID" value="NIJ45173.1"/>
    <property type="molecule type" value="Genomic_DNA"/>
</dbReference>
<dbReference type="Proteomes" id="UP000745859">
    <property type="component" value="Unassembled WGS sequence"/>
</dbReference>
<protein>
    <recommendedName>
        <fullName evidence="3">Deacetylase PdaC domain-containing protein</fullName>
    </recommendedName>
</protein>
<sequence>MTYIIICILIQSSIFAQEHSVFKSKISSEQVLLNKDTLVIIDYLKAIKSEFYESKIQASFLLSIKNNKIDTLLYESPKDPRFEIQNKYCEPLIFDIKEELHRIKFGRNSYDIDSTNFQFSSTIDIKHIDKGIFQISFKESEYTGGAHGYGFERHTYYDYLSQKKIAFDDIFNSNAKKIIYSIFLTEFELTENETDFNKFPNNFVLTNESIEFNSGMYGTLFGFGGNYQGFSFQIPLSNLKEHIIKNSPIERFIK</sequence>
<proteinExistence type="predicted"/>
<evidence type="ECO:0000313" key="1">
    <source>
        <dbReference type="EMBL" id="NIJ45173.1"/>
    </source>
</evidence>
<evidence type="ECO:0008006" key="3">
    <source>
        <dbReference type="Google" id="ProtNLM"/>
    </source>
</evidence>
<dbReference type="RefSeq" id="WP_167186522.1">
    <property type="nucleotide sequence ID" value="NZ_JAASQL010000001.1"/>
</dbReference>